<evidence type="ECO:0000313" key="2">
    <source>
        <dbReference type="Proteomes" id="UP000054770"/>
    </source>
</evidence>
<dbReference type="EMBL" id="FCON02000003">
    <property type="protein sequence ID" value="SAL17812.1"/>
    <property type="molecule type" value="Genomic_DNA"/>
</dbReference>
<reference evidence="1" key="1">
    <citation type="submission" date="2016-01" db="EMBL/GenBank/DDBJ databases">
        <authorList>
            <person name="Peeters C."/>
        </authorList>
    </citation>
    <scope>NUCLEOTIDE SEQUENCE [LARGE SCALE GENOMIC DNA]</scope>
    <source>
        <strain evidence="1">LMG 22940</strain>
    </source>
</reference>
<keyword evidence="2" id="KW-1185">Reference proteome</keyword>
<organism evidence="1 2">
    <name type="scientific">Caballeronia choica</name>
    <dbReference type="NCBI Taxonomy" id="326476"/>
    <lineage>
        <taxon>Bacteria</taxon>
        <taxon>Pseudomonadati</taxon>
        <taxon>Pseudomonadota</taxon>
        <taxon>Betaproteobacteria</taxon>
        <taxon>Burkholderiales</taxon>
        <taxon>Burkholderiaceae</taxon>
        <taxon>Caballeronia</taxon>
    </lineage>
</organism>
<evidence type="ECO:0000313" key="1">
    <source>
        <dbReference type="EMBL" id="SAL17812.1"/>
    </source>
</evidence>
<accession>A0A158FD46</accession>
<name>A0A158FD46_9BURK</name>
<sequence>MPAPENDGVNYLQIPINFFLKVPPDAVRGPTATDILKASREVSGGVPRRLATE</sequence>
<dbReference type="AlphaFoldDB" id="A0A158FD46"/>
<protein>
    <submittedName>
        <fullName evidence="1">Uncharacterized protein</fullName>
    </submittedName>
</protein>
<gene>
    <name evidence="1" type="ORF">AWB68_00526</name>
</gene>
<proteinExistence type="predicted"/>
<dbReference type="Proteomes" id="UP000054770">
    <property type="component" value="Unassembled WGS sequence"/>
</dbReference>
<comment type="caution">
    <text evidence="1">The sequence shown here is derived from an EMBL/GenBank/DDBJ whole genome shotgun (WGS) entry which is preliminary data.</text>
</comment>